<gene>
    <name evidence="4" type="ORF">BD31_I1894</name>
</gene>
<evidence type="ECO:0000313" key="4">
    <source>
        <dbReference type="EMBL" id="EIJ65806.1"/>
    </source>
</evidence>
<name>I3D263_9ARCH</name>
<dbReference type="InterPro" id="IPR050845">
    <property type="entry name" value="Cu-binding_ET"/>
</dbReference>
<keyword evidence="5" id="KW-1185">Reference proteome</keyword>
<evidence type="ECO:0000313" key="5">
    <source>
        <dbReference type="Proteomes" id="UP000003423"/>
    </source>
</evidence>
<dbReference type="Gene3D" id="2.60.40.420">
    <property type="entry name" value="Cupredoxins - blue copper proteins"/>
    <property type="match status" value="1"/>
</dbReference>
<evidence type="ECO:0000256" key="1">
    <source>
        <dbReference type="ARBA" id="ARBA00022723"/>
    </source>
</evidence>
<dbReference type="GO" id="GO:0005507">
    <property type="term" value="F:copper ion binding"/>
    <property type="evidence" value="ECO:0007669"/>
    <property type="project" value="InterPro"/>
</dbReference>
<dbReference type="Pfam" id="PF00127">
    <property type="entry name" value="Copper-bind"/>
    <property type="match status" value="1"/>
</dbReference>
<dbReference type="GO" id="GO:0009055">
    <property type="term" value="F:electron transfer activity"/>
    <property type="evidence" value="ECO:0007669"/>
    <property type="project" value="InterPro"/>
</dbReference>
<dbReference type="PANTHER" id="PTHR38439">
    <property type="entry name" value="AURACYANIN-B"/>
    <property type="match status" value="1"/>
</dbReference>
<dbReference type="PROSITE" id="PS00079">
    <property type="entry name" value="MULTICOPPER_OXIDASE1"/>
    <property type="match status" value="1"/>
</dbReference>
<dbReference type="AlphaFoldDB" id="I3D263"/>
<dbReference type="InterPro" id="IPR000923">
    <property type="entry name" value="BlueCu_1"/>
</dbReference>
<dbReference type="SUPFAM" id="SSF49503">
    <property type="entry name" value="Cupredoxins"/>
    <property type="match status" value="1"/>
</dbReference>
<sequence length="278" mass="31669">MGVFIAGLGVGFALFSNLEQTETPFSNRMMFNNMMGQNNQAMSWMMEDPHLRQQMFQQMIENPEQMREWMANDPRHVEQMSEIMKENQMFMSQMMSTMMNDPDLRFQMMGRMAENPDALQEMMDMWSSGNMMGSSMMNSGMMNQQLQGQGEIKQSETTYVKMIDGVQVVTINAKEFKFIPSELNISAGKTKFVLINDGVAEHELVVYEVSKKDIIEKAEIAEDEETIEQNILFEIEEVHGGESGESEILDLTKGSYVIACHVPGHYNAGMKGTLNILE</sequence>
<dbReference type="Proteomes" id="UP000003423">
    <property type="component" value="Unassembled WGS sequence"/>
</dbReference>
<reference evidence="4 5" key="1">
    <citation type="journal article" date="2012" name="J. Bacteriol.">
        <title>Genome sequence of "Candidatus Nitrosopumilus salaria" BD31, an ammonia-oxidizing archaeon from the San Francisco Bay estuary.</title>
        <authorList>
            <person name="Mosier A.C."/>
            <person name="Allen E.E."/>
            <person name="Kim M."/>
            <person name="Ferriera S."/>
            <person name="Francis C.A."/>
        </authorList>
    </citation>
    <scope>NUCLEOTIDE SEQUENCE [LARGE SCALE GENOMIC DNA]</scope>
    <source>
        <strain evidence="4 5">BD31</strain>
    </source>
</reference>
<dbReference type="InterPro" id="IPR033138">
    <property type="entry name" value="Cu_oxidase_CS"/>
</dbReference>
<dbReference type="InterPro" id="IPR008972">
    <property type="entry name" value="Cupredoxin"/>
</dbReference>
<accession>I3D263</accession>
<keyword evidence="2" id="KW-0186">Copper</keyword>
<comment type="caution">
    <text evidence="4">The sequence shown here is derived from an EMBL/GenBank/DDBJ whole genome shotgun (WGS) entry which is preliminary data.</text>
</comment>
<dbReference type="PATRIC" id="fig|859350.6.peg.1152"/>
<keyword evidence="1" id="KW-0479">Metal-binding</keyword>
<evidence type="ECO:0000256" key="2">
    <source>
        <dbReference type="ARBA" id="ARBA00023008"/>
    </source>
</evidence>
<organism evidence="4 5">
    <name type="scientific">Candidatus Nitrosopumilus salarius BD31</name>
    <dbReference type="NCBI Taxonomy" id="859350"/>
    <lineage>
        <taxon>Archaea</taxon>
        <taxon>Nitrososphaerota</taxon>
        <taxon>Nitrososphaeria</taxon>
        <taxon>Nitrosopumilales</taxon>
        <taxon>Nitrosopumilaceae</taxon>
        <taxon>Nitrosopumilus</taxon>
    </lineage>
</organism>
<evidence type="ECO:0000259" key="3">
    <source>
        <dbReference type="Pfam" id="PF00127"/>
    </source>
</evidence>
<dbReference type="EMBL" id="AEXL02000093">
    <property type="protein sequence ID" value="EIJ65806.1"/>
    <property type="molecule type" value="Genomic_DNA"/>
</dbReference>
<feature type="domain" description="Blue (type 1) copper" evidence="3">
    <location>
        <begin position="169"/>
        <end position="275"/>
    </location>
</feature>
<dbReference type="PANTHER" id="PTHR38439:SF3">
    <property type="entry name" value="COPPER-RESISTANT CUPROPROTEIN COPI"/>
    <property type="match status" value="1"/>
</dbReference>
<proteinExistence type="predicted"/>
<protein>
    <submittedName>
        <fullName evidence="4">Copper binding protein, plastocyanin/azurin family</fullName>
    </submittedName>
</protein>